<dbReference type="GO" id="GO:0005886">
    <property type="term" value="C:plasma membrane"/>
    <property type="evidence" value="ECO:0007669"/>
    <property type="project" value="TreeGrafter"/>
</dbReference>
<evidence type="ECO:0000256" key="5">
    <source>
        <dbReference type="ARBA" id="ARBA00022516"/>
    </source>
</evidence>
<keyword evidence="15" id="KW-1185">Reference proteome</keyword>
<sequence length="338" mass="37310">MADRIETLWYRKGRPLWPLLPLAWLYQAVSRYRRRRLQAEAEPLPLPVIVVGNITAGGTGKSPLTAWVAGQLKAEGWRPVILSRGYGAKRPSDRPLVVTPASDPAEVGDEPVMLASQTACPVVVHPRRLQSAEYAMALELGNIFLCDDGLQHYHLARDLELVVFDGSRGIGNGESIPVGPLREMPSRVAEADFVVVNGEPGPGVPEHPQRFTMHLEPVAVRNLVTGESHSPDWLEGRHCHAIAGIGNPGRFFAELRARGADVKPRSFPDHHHYSPADIESGDRPLLMTAKDAVKIRSFAHGNCWVLDVEARLPETFRPALRHALARKMRARGLTPDIQ</sequence>
<keyword evidence="6 13" id="KW-0441">Lipid A biosynthesis</keyword>
<dbReference type="OrthoDB" id="9766423at2"/>
<keyword evidence="9 13" id="KW-0418">Kinase</keyword>
<dbReference type="GO" id="GO:0009245">
    <property type="term" value="P:lipid A biosynthetic process"/>
    <property type="evidence" value="ECO:0007669"/>
    <property type="project" value="UniProtKB-UniRule"/>
</dbReference>
<evidence type="ECO:0000313" key="14">
    <source>
        <dbReference type="EMBL" id="SFR48379.1"/>
    </source>
</evidence>
<evidence type="ECO:0000256" key="3">
    <source>
        <dbReference type="ARBA" id="ARBA00012071"/>
    </source>
</evidence>
<organism evidence="14 15">
    <name type="scientific">Marinobacter daqiaonensis</name>
    <dbReference type="NCBI Taxonomy" id="650891"/>
    <lineage>
        <taxon>Bacteria</taxon>
        <taxon>Pseudomonadati</taxon>
        <taxon>Pseudomonadota</taxon>
        <taxon>Gammaproteobacteria</taxon>
        <taxon>Pseudomonadales</taxon>
        <taxon>Marinobacteraceae</taxon>
        <taxon>Marinobacter</taxon>
    </lineage>
</organism>
<comment type="caution">
    <text evidence="13">Lacks conserved residue(s) required for the propagation of feature annotation.</text>
</comment>
<evidence type="ECO:0000256" key="6">
    <source>
        <dbReference type="ARBA" id="ARBA00022556"/>
    </source>
</evidence>
<dbReference type="PANTHER" id="PTHR42724:SF1">
    <property type="entry name" value="TETRAACYLDISACCHARIDE 4'-KINASE, MITOCHONDRIAL-RELATED"/>
    <property type="match status" value="1"/>
</dbReference>
<comment type="similarity">
    <text evidence="13">Belongs to the LpxK family.</text>
</comment>
<keyword evidence="11 13" id="KW-0443">Lipid metabolism</keyword>
<dbReference type="Pfam" id="PF02606">
    <property type="entry name" value="LpxK"/>
    <property type="match status" value="1"/>
</dbReference>
<keyword evidence="8 13" id="KW-0547">Nucleotide-binding</keyword>
<dbReference type="EC" id="2.7.1.130" evidence="3 13"/>
<dbReference type="GO" id="GO:0009244">
    <property type="term" value="P:lipopolysaccharide core region biosynthetic process"/>
    <property type="evidence" value="ECO:0007669"/>
    <property type="project" value="TreeGrafter"/>
</dbReference>
<comment type="catalytic activity">
    <reaction evidence="13">
        <text>a lipid A disaccharide + ATP = a lipid IVA + ADP + H(+)</text>
        <dbReference type="Rhea" id="RHEA:67840"/>
        <dbReference type="ChEBI" id="CHEBI:15378"/>
        <dbReference type="ChEBI" id="CHEBI:30616"/>
        <dbReference type="ChEBI" id="CHEBI:176343"/>
        <dbReference type="ChEBI" id="CHEBI:176425"/>
        <dbReference type="ChEBI" id="CHEBI:456216"/>
        <dbReference type="EC" id="2.7.1.130"/>
    </reaction>
</comment>
<keyword evidence="5 13" id="KW-0444">Lipid biosynthesis</keyword>
<dbReference type="InterPro" id="IPR027417">
    <property type="entry name" value="P-loop_NTPase"/>
</dbReference>
<gene>
    <name evidence="13" type="primary">lpxK</name>
    <name evidence="14" type="ORF">SAMN05216203_0745</name>
</gene>
<evidence type="ECO:0000256" key="1">
    <source>
        <dbReference type="ARBA" id="ARBA00002274"/>
    </source>
</evidence>
<dbReference type="AlphaFoldDB" id="A0A1I6H1R4"/>
<evidence type="ECO:0000256" key="8">
    <source>
        <dbReference type="ARBA" id="ARBA00022741"/>
    </source>
</evidence>
<dbReference type="SUPFAM" id="SSF52540">
    <property type="entry name" value="P-loop containing nucleoside triphosphate hydrolases"/>
    <property type="match status" value="1"/>
</dbReference>
<evidence type="ECO:0000256" key="13">
    <source>
        <dbReference type="HAMAP-Rule" id="MF_00409"/>
    </source>
</evidence>
<evidence type="ECO:0000256" key="11">
    <source>
        <dbReference type="ARBA" id="ARBA00023098"/>
    </source>
</evidence>
<dbReference type="GO" id="GO:0005524">
    <property type="term" value="F:ATP binding"/>
    <property type="evidence" value="ECO:0007669"/>
    <property type="project" value="UniProtKB-UniRule"/>
</dbReference>
<dbReference type="NCBIfam" id="TIGR00682">
    <property type="entry name" value="lpxK"/>
    <property type="match status" value="1"/>
</dbReference>
<dbReference type="STRING" id="650891.SAMN05216203_0745"/>
<comment type="pathway">
    <text evidence="2 13">Glycolipid biosynthesis; lipid IV(A) biosynthesis; lipid IV(A) from (3R)-3-hydroxytetradecanoyl-[acyl-carrier-protein] and UDP-N-acetyl-alpha-D-glucosamine: step 6/6.</text>
</comment>
<evidence type="ECO:0000256" key="9">
    <source>
        <dbReference type="ARBA" id="ARBA00022777"/>
    </source>
</evidence>
<accession>A0A1I6H1R4</accession>
<reference evidence="14 15" key="1">
    <citation type="submission" date="2016-10" db="EMBL/GenBank/DDBJ databases">
        <authorList>
            <person name="de Groot N.N."/>
        </authorList>
    </citation>
    <scope>NUCLEOTIDE SEQUENCE [LARGE SCALE GENOMIC DNA]</scope>
    <source>
        <strain evidence="14 15">CGMCC 1.9167</strain>
    </source>
</reference>
<dbReference type="EMBL" id="FOYW01000001">
    <property type="protein sequence ID" value="SFR48379.1"/>
    <property type="molecule type" value="Genomic_DNA"/>
</dbReference>
<evidence type="ECO:0000313" key="15">
    <source>
        <dbReference type="Proteomes" id="UP000198644"/>
    </source>
</evidence>
<dbReference type="RefSeq" id="WP_092008946.1">
    <property type="nucleotide sequence ID" value="NZ_FOYW01000001.1"/>
</dbReference>
<name>A0A1I6H1R4_9GAMM</name>
<evidence type="ECO:0000256" key="4">
    <source>
        <dbReference type="ARBA" id="ARBA00016436"/>
    </source>
</evidence>
<dbReference type="UniPathway" id="UPA00359">
    <property type="reaction ID" value="UER00482"/>
</dbReference>
<comment type="function">
    <text evidence="1 13">Transfers the gamma-phosphate of ATP to the 4'-position of a tetraacyldisaccharide 1-phosphate intermediate (termed DS-1-P) to form tetraacyldisaccharide 1,4'-bis-phosphate (lipid IVA).</text>
</comment>
<evidence type="ECO:0000256" key="7">
    <source>
        <dbReference type="ARBA" id="ARBA00022679"/>
    </source>
</evidence>
<dbReference type="InterPro" id="IPR003758">
    <property type="entry name" value="LpxK"/>
</dbReference>
<keyword evidence="7 13" id="KW-0808">Transferase</keyword>
<protein>
    <recommendedName>
        <fullName evidence="4 13">Tetraacyldisaccharide 4'-kinase</fullName>
        <ecNumber evidence="3 13">2.7.1.130</ecNumber>
    </recommendedName>
    <alternativeName>
        <fullName evidence="12 13">Lipid A 4'-kinase</fullName>
    </alternativeName>
</protein>
<keyword evidence="10 13" id="KW-0067">ATP-binding</keyword>
<dbReference type="Proteomes" id="UP000198644">
    <property type="component" value="Unassembled WGS sequence"/>
</dbReference>
<evidence type="ECO:0000256" key="12">
    <source>
        <dbReference type="ARBA" id="ARBA00029757"/>
    </source>
</evidence>
<dbReference type="GO" id="GO:0009029">
    <property type="term" value="F:lipid-A 4'-kinase activity"/>
    <property type="evidence" value="ECO:0007669"/>
    <property type="project" value="UniProtKB-UniRule"/>
</dbReference>
<dbReference type="HAMAP" id="MF_00409">
    <property type="entry name" value="LpxK"/>
    <property type="match status" value="1"/>
</dbReference>
<dbReference type="PANTHER" id="PTHR42724">
    <property type="entry name" value="TETRAACYLDISACCHARIDE 4'-KINASE"/>
    <property type="match status" value="1"/>
</dbReference>
<evidence type="ECO:0000256" key="10">
    <source>
        <dbReference type="ARBA" id="ARBA00022840"/>
    </source>
</evidence>
<evidence type="ECO:0000256" key="2">
    <source>
        <dbReference type="ARBA" id="ARBA00004870"/>
    </source>
</evidence>
<proteinExistence type="inferred from homology"/>